<keyword evidence="4" id="KW-0560">Oxidoreductase</keyword>
<dbReference type="PANTHER" id="PTHR43656">
    <property type="entry name" value="BINDING OXIDOREDUCTASE, PUTATIVE (AFU_ORTHOLOGUE AFUA_2G08260)-RELATED"/>
    <property type="match status" value="1"/>
</dbReference>
<dbReference type="InterPro" id="IPR013785">
    <property type="entry name" value="Aldolase_TIM"/>
</dbReference>
<gene>
    <name evidence="6" type="ORF">AOQ84DRAFT_304433</name>
</gene>
<protein>
    <submittedName>
        <fullName evidence="6">FMN-linked oxidoreductase</fullName>
    </submittedName>
</protein>
<dbReference type="EMBL" id="KV750925">
    <property type="protein sequence ID" value="OCL02581.1"/>
    <property type="molecule type" value="Genomic_DNA"/>
</dbReference>
<dbReference type="OrthoDB" id="1663137at2759"/>
<evidence type="ECO:0000256" key="4">
    <source>
        <dbReference type="ARBA" id="ARBA00023002"/>
    </source>
</evidence>
<proteinExistence type="inferred from homology"/>
<dbReference type="GO" id="GO:0010181">
    <property type="term" value="F:FMN binding"/>
    <property type="evidence" value="ECO:0007669"/>
    <property type="project" value="InterPro"/>
</dbReference>
<dbReference type="GO" id="GO:0016491">
    <property type="term" value="F:oxidoreductase activity"/>
    <property type="evidence" value="ECO:0007669"/>
    <property type="project" value="UniProtKB-KW"/>
</dbReference>
<dbReference type="InterPro" id="IPR051799">
    <property type="entry name" value="NADH_flavin_oxidoreductase"/>
</dbReference>
<evidence type="ECO:0000256" key="3">
    <source>
        <dbReference type="ARBA" id="ARBA00022643"/>
    </source>
</evidence>
<evidence type="ECO:0000256" key="2">
    <source>
        <dbReference type="ARBA" id="ARBA00022630"/>
    </source>
</evidence>
<keyword evidence="3" id="KW-0288">FMN</keyword>
<comment type="similarity">
    <text evidence="1">Belongs to the NADH:flavin oxidoreductase/NADH oxidase family.</text>
</comment>
<evidence type="ECO:0000259" key="5">
    <source>
        <dbReference type="Pfam" id="PF00724"/>
    </source>
</evidence>
<reference evidence="6 7" key="1">
    <citation type="journal article" date="2016" name="Nat. Commun.">
        <title>Ectomycorrhizal ecology is imprinted in the genome of the dominant symbiotic fungus Cenococcum geophilum.</title>
        <authorList>
            <consortium name="DOE Joint Genome Institute"/>
            <person name="Peter M."/>
            <person name="Kohler A."/>
            <person name="Ohm R.A."/>
            <person name="Kuo A."/>
            <person name="Krutzmann J."/>
            <person name="Morin E."/>
            <person name="Arend M."/>
            <person name="Barry K.W."/>
            <person name="Binder M."/>
            <person name="Choi C."/>
            <person name="Clum A."/>
            <person name="Copeland A."/>
            <person name="Grisel N."/>
            <person name="Haridas S."/>
            <person name="Kipfer T."/>
            <person name="LaButti K."/>
            <person name="Lindquist E."/>
            <person name="Lipzen A."/>
            <person name="Maire R."/>
            <person name="Meier B."/>
            <person name="Mihaltcheva S."/>
            <person name="Molinier V."/>
            <person name="Murat C."/>
            <person name="Poggeler S."/>
            <person name="Quandt C.A."/>
            <person name="Sperisen C."/>
            <person name="Tritt A."/>
            <person name="Tisserant E."/>
            <person name="Crous P.W."/>
            <person name="Henrissat B."/>
            <person name="Nehls U."/>
            <person name="Egli S."/>
            <person name="Spatafora J.W."/>
            <person name="Grigoriev I.V."/>
            <person name="Martin F.M."/>
        </authorList>
    </citation>
    <scope>NUCLEOTIDE SEQUENCE [LARGE SCALE GENOMIC DNA]</scope>
    <source>
        <strain evidence="6 7">CBS 207.34</strain>
    </source>
</reference>
<feature type="domain" description="NADH:flavin oxidoreductase/NADH oxidase N-terminal" evidence="5">
    <location>
        <begin position="31"/>
        <end position="361"/>
    </location>
</feature>
<organism evidence="6 7">
    <name type="scientific">Glonium stellatum</name>
    <dbReference type="NCBI Taxonomy" id="574774"/>
    <lineage>
        <taxon>Eukaryota</taxon>
        <taxon>Fungi</taxon>
        <taxon>Dikarya</taxon>
        <taxon>Ascomycota</taxon>
        <taxon>Pezizomycotina</taxon>
        <taxon>Dothideomycetes</taxon>
        <taxon>Pleosporomycetidae</taxon>
        <taxon>Gloniales</taxon>
        <taxon>Gloniaceae</taxon>
        <taxon>Glonium</taxon>
    </lineage>
</organism>
<dbReference type="AlphaFoldDB" id="A0A8E2EPM6"/>
<name>A0A8E2EPM6_9PEZI</name>
<dbReference type="InterPro" id="IPR001155">
    <property type="entry name" value="OxRdtase_FMN_N"/>
</dbReference>
<dbReference type="CDD" id="cd04733">
    <property type="entry name" value="OYE_like_2_FMN"/>
    <property type="match status" value="1"/>
</dbReference>
<accession>A0A8E2EPM6</accession>
<dbReference type="Gene3D" id="3.20.20.70">
    <property type="entry name" value="Aldolase class I"/>
    <property type="match status" value="1"/>
</dbReference>
<evidence type="ECO:0000256" key="1">
    <source>
        <dbReference type="ARBA" id="ARBA00005979"/>
    </source>
</evidence>
<dbReference type="Proteomes" id="UP000250140">
    <property type="component" value="Unassembled WGS sequence"/>
</dbReference>
<dbReference type="SUPFAM" id="SSF51395">
    <property type="entry name" value="FMN-linked oxidoreductases"/>
    <property type="match status" value="1"/>
</dbReference>
<keyword evidence="2" id="KW-0285">Flavoprotein</keyword>
<evidence type="ECO:0000313" key="6">
    <source>
        <dbReference type="EMBL" id="OCL02581.1"/>
    </source>
</evidence>
<sequence length="448" mass="49368">MAPARYESKPADASVLGQPLQFAFSGRSAPNRFLKGAMTERLSSWSPTDLSARGIPSPQLVNLYRRWGEGGIGLILSGNTMIEPDQLEAAGNPIIPRTEGFSGERFEAFKEMAKMAKKDGMLFVGQVSHPGRQCEDRIQKDPVSASDVQLEGDVLGMRFNKPHPATEEEIRRIIDGFAHAAEYLEKAGYDGIELHGAHGYLLAQFLSQTTNKRTDKYGGDITNRSRLIVEIAQAIRQRVSPSFILGIKLNSVEFQAKGFQPEEARELCKILEANRFDFVELSGGTYEELAFAHKRESTKKREAFFMDFAETIVPALKQTKAYVTGGFKTVGAMVDALKTVDGVGLARPLCQEPHLCKDILEGKVQGAIHQLFDENNFGLTNVVAGTQIRQIGKDQEPFDGSDPKNKEAFEKDMGVWMEALGSDTKFEKYGYVDINSIPAVPYGTSAAS</sequence>
<dbReference type="PANTHER" id="PTHR43656:SF5">
    <property type="entry name" value="NADH:FLAVIN OXIDOREDUCTASE_NADH OXIDASE N-TERMINAL DOMAIN-CONTAINING PROTEIN"/>
    <property type="match status" value="1"/>
</dbReference>
<dbReference type="Pfam" id="PF00724">
    <property type="entry name" value="Oxidored_FMN"/>
    <property type="match status" value="1"/>
</dbReference>
<keyword evidence="7" id="KW-1185">Reference proteome</keyword>
<evidence type="ECO:0000313" key="7">
    <source>
        <dbReference type="Proteomes" id="UP000250140"/>
    </source>
</evidence>